<dbReference type="Proteomes" id="UP000057088">
    <property type="component" value="Chromosome 2"/>
</dbReference>
<evidence type="ECO:0000256" key="1">
    <source>
        <dbReference type="ARBA" id="ARBA00005495"/>
    </source>
</evidence>
<dbReference type="InterPro" id="IPR011057">
    <property type="entry name" value="Mss4-like_sf"/>
</dbReference>
<keyword evidence="3" id="KW-0862">Zinc</keyword>
<evidence type="ECO:0000256" key="2">
    <source>
        <dbReference type="ARBA" id="ARBA00022723"/>
    </source>
</evidence>
<evidence type="ECO:0000256" key="4">
    <source>
        <dbReference type="ARBA" id="ARBA00023239"/>
    </source>
</evidence>
<proteinExistence type="inferred from homology"/>
<evidence type="ECO:0000259" key="5">
    <source>
        <dbReference type="PROSITE" id="PS51891"/>
    </source>
</evidence>
<sequence length="135" mass="14861">MTSRYHASCLCQQVTFSVAGFEPLVAHCHCTMCRKFHGAAFGTLAATQDLQWLSGHSLLKEFTAANGTVRTFCSECGSSIGFRSKGVAPEQMEVALGLFDQPIPVSPDTHIYTHYKANWYTIQDSLPQKGEGRRS</sequence>
<reference evidence="6" key="2">
    <citation type="submission" date="2018-01" db="EMBL/GenBank/DDBJ databases">
        <title>FDA dAtabase for Regulatory Grade micrObial Sequences (FDA-ARGOS): Supporting development and validation of Infectious Disease Dx tests.</title>
        <authorList>
            <person name="Hoffmann M."/>
            <person name="Allard M."/>
            <person name="Evans P."/>
            <person name="Brown E."/>
            <person name="Tallon L."/>
            <person name="Sadzewicz L."/>
            <person name="Sengamalay N."/>
            <person name="Ott S."/>
            <person name="Godinez A."/>
            <person name="Nagaraj S."/>
            <person name="Vyas G."/>
            <person name="Aluvathingal J."/>
            <person name="Nadendla S."/>
            <person name="Geyer C."/>
            <person name="Sichtig H."/>
        </authorList>
    </citation>
    <scope>NUCLEOTIDE SEQUENCE</scope>
    <source>
        <strain evidence="6">ATCC 33809</strain>
    </source>
</reference>
<keyword evidence="8" id="KW-1185">Reference proteome</keyword>
<dbReference type="GO" id="GO:0046872">
    <property type="term" value="F:metal ion binding"/>
    <property type="evidence" value="ECO:0007669"/>
    <property type="project" value="UniProtKB-KW"/>
</dbReference>
<evidence type="ECO:0000313" key="7">
    <source>
        <dbReference type="EMBL" id="SUP25437.1"/>
    </source>
</evidence>
<protein>
    <submittedName>
        <fullName evidence="6">GFA family protein</fullName>
    </submittedName>
    <submittedName>
        <fullName evidence="7">Glutathione-dependent formaldehyde-activating enzyme</fullName>
    </submittedName>
</protein>
<dbReference type="AlphaFoldDB" id="A0AAX2LNY3"/>
<evidence type="ECO:0000313" key="6">
    <source>
        <dbReference type="EMBL" id="AMF94740.1"/>
    </source>
</evidence>
<dbReference type="SUPFAM" id="SSF51316">
    <property type="entry name" value="Mss4-like"/>
    <property type="match status" value="1"/>
</dbReference>
<name>A0AAX2LNY3_VIBFL</name>
<dbReference type="EMBL" id="CP014035">
    <property type="protein sequence ID" value="AMF94740.1"/>
    <property type="molecule type" value="Genomic_DNA"/>
</dbReference>
<feature type="domain" description="CENP-V/GFA" evidence="5">
    <location>
        <begin position="5"/>
        <end position="121"/>
    </location>
</feature>
<evidence type="ECO:0000313" key="8">
    <source>
        <dbReference type="Proteomes" id="UP000057088"/>
    </source>
</evidence>
<dbReference type="PROSITE" id="PS51891">
    <property type="entry name" value="CENP_V_GFA"/>
    <property type="match status" value="1"/>
</dbReference>
<evidence type="ECO:0000313" key="9">
    <source>
        <dbReference type="Proteomes" id="UP000254626"/>
    </source>
</evidence>
<dbReference type="Pfam" id="PF04828">
    <property type="entry name" value="GFA"/>
    <property type="match status" value="1"/>
</dbReference>
<comment type="similarity">
    <text evidence="1">Belongs to the Gfa family.</text>
</comment>
<accession>A0AAX2LNY3</accession>
<dbReference type="Proteomes" id="UP000254626">
    <property type="component" value="Unassembled WGS sequence"/>
</dbReference>
<dbReference type="RefSeq" id="WP_024373568.1">
    <property type="nucleotide sequence ID" value="NZ_CABLBX010000003.1"/>
</dbReference>
<dbReference type="EMBL" id="UHIP01000001">
    <property type="protein sequence ID" value="SUP25437.1"/>
    <property type="molecule type" value="Genomic_DNA"/>
</dbReference>
<dbReference type="PANTHER" id="PTHR33337:SF40">
    <property type="entry name" value="CENP-V_GFA DOMAIN-CONTAINING PROTEIN-RELATED"/>
    <property type="match status" value="1"/>
</dbReference>
<keyword evidence="4" id="KW-0456">Lyase</keyword>
<dbReference type="InterPro" id="IPR006913">
    <property type="entry name" value="CENP-V/GFA"/>
</dbReference>
<dbReference type="PANTHER" id="PTHR33337">
    <property type="entry name" value="GFA DOMAIN-CONTAINING PROTEIN"/>
    <property type="match status" value="1"/>
</dbReference>
<reference evidence="8" key="1">
    <citation type="submission" date="2015-12" db="EMBL/GenBank/DDBJ databases">
        <title>FDA dAtabase for Regulatory Grade micrObial Sequences (FDA-ARGOS): Supporting development and validation of Infectious Disease Dx tests.</title>
        <authorList>
            <person name="Hoffmann M."/>
            <person name="Allard M."/>
            <person name="Evans P."/>
            <person name="Brown E."/>
            <person name="Tallon L.J."/>
            <person name="Sadzewicz L."/>
            <person name="Sengamalay N."/>
            <person name="Ott S."/>
            <person name="Godinez A."/>
            <person name="Nagaraj S."/>
            <person name="Vyas G."/>
            <person name="Aluvathingal J."/>
            <person name="Nadendla S."/>
            <person name="Geyer C."/>
            <person name="Sichtig H."/>
        </authorList>
    </citation>
    <scope>NUCLEOTIDE SEQUENCE [LARGE SCALE GENOMIC DNA]</scope>
    <source>
        <strain evidence="8">ATCC 33809</strain>
    </source>
</reference>
<reference evidence="7 9" key="3">
    <citation type="submission" date="2018-06" db="EMBL/GenBank/DDBJ databases">
        <authorList>
            <consortium name="Pathogen Informatics"/>
            <person name="Doyle S."/>
        </authorList>
    </citation>
    <scope>NUCLEOTIDE SEQUENCE [LARGE SCALE GENOMIC DNA]</scope>
    <source>
        <strain evidence="7 9">NCTC11327</strain>
    </source>
</reference>
<dbReference type="GO" id="GO:0016846">
    <property type="term" value="F:carbon-sulfur lyase activity"/>
    <property type="evidence" value="ECO:0007669"/>
    <property type="project" value="InterPro"/>
</dbReference>
<gene>
    <name evidence="6" type="ORF">AL536_14920</name>
    <name evidence="7" type="ORF">NCTC11327_01732</name>
</gene>
<keyword evidence="2" id="KW-0479">Metal-binding</keyword>
<evidence type="ECO:0000256" key="3">
    <source>
        <dbReference type="ARBA" id="ARBA00022833"/>
    </source>
</evidence>
<dbReference type="KEGG" id="vfl:AL536_14920"/>
<organism evidence="7 9">
    <name type="scientific">Vibrio fluvialis</name>
    <dbReference type="NCBI Taxonomy" id="676"/>
    <lineage>
        <taxon>Bacteria</taxon>
        <taxon>Pseudomonadati</taxon>
        <taxon>Pseudomonadota</taxon>
        <taxon>Gammaproteobacteria</taxon>
        <taxon>Vibrionales</taxon>
        <taxon>Vibrionaceae</taxon>
        <taxon>Vibrio</taxon>
    </lineage>
</organism>
<dbReference type="GeneID" id="29386018"/>
<dbReference type="Gene3D" id="3.90.1590.10">
    <property type="entry name" value="glutathione-dependent formaldehyde- activating enzyme (gfa)"/>
    <property type="match status" value="1"/>
</dbReference>